<proteinExistence type="inferred from homology"/>
<dbReference type="PANTHER" id="PTHR40841:SF2">
    <property type="entry name" value="SIDEROPHORE-DEGRADING ESTERASE (EUROFUNG)"/>
    <property type="match status" value="1"/>
</dbReference>
<sequence>MKWKLISMKKTLISIFLLLLPFVNVKAVAQKPYELPRVQVVPIEDAKSGGQYELYIKLPEGYGRSNDIEYPVIYFTDAVWHIELLSASTEFLMENVILVGISWQKDIDKELKEEVGVHFSRFRDYSVRKTSNSEIQAKYQLGQADNHLDFIRNDVIGYVENNFRSDPGNRTYFGYSLGGEFGAYILLSQPDTFKNYIIGSPSLKDDISFLSELGSKAALKGDSLNANVFVSNGALENELGEHVKEFVTMLENRNDRSLSLNHVVIEGSHQTAFPMTGVRSVAWLSNLHKDAN</sequence>
<evidence type="ECO:0000256" key="2">
    <source>
        <dbReference type="ARBA" id="ARBA00022801"/>
    </source>
</evidence>
<reference evidence="4" key="1">
    <citation type="journal article" date="2019" name="Int. J. Syst. Evol. Microbiol.">
        <title>The Global Catalogue of Microorganisms (GCM) 10K type strain sequencing project: providing services to taxonomists for standard genome sequencing and annotation.</title>
        <authorList>
            <consortium name="The Broad Institute Genomics Platform"/>
            <consortium name="The Broad Institute Genome Sequencing Center for Infectious Disease"/>
            <person name="Wu L."/>
            <person name="Ma J."/>
        </authorList>
    </citation>
    <scope>NUCLEOTIDE SEQUENCE [LARGE SCALE GENOMIC DNA]</scope>
    <source>
        <strain evidence="4">CGMCC 1.13718</strain>
    </source>
</reference>
<protein>
    <submittedName>
        <fullName evidence="3">Alpha/beta hydrolase</fullName>
    </submittedName>
</protein>
<keyword evidence="2 3" id="KW-0378">Hydrolase</keyword>
<dbReference type="GO" id="GO:0016787">
    <property type="term" value="F:hydrolase activity"/>
    <property type="evidence" value="ECO:0007669"/>
    <property type="project" value="UniProtKB-KW"/>
</dbReference>
<dbReference type="InterPro" id="IPR029058">
    <property type="entry name" value="AB_hydrolase_fold"/>
</dbReference>
<organism evidence="3 4">
    <name type="scientific">Microbulbifer taiwanensis</name>
    <dbReference type="NCBI Taxonomy" id="986746"/>
    <lineage>
        <taxon>Bacteria</taxon>
        <taxon>Pseudomonadati</taxon>
        <taxon>Pseudomonadota</taxon>
        <taxon>Gammaproteobacteria</taxon>
        <taxon>Cellvibrionales</taxon>
        <taxon>Microbulbiferaceae</taxon>
        <taxon>Microbulbifer</taxon>
    </lineage>
</organism>
<evidence type="ECO:0000256" key="1">
    <source>
        <dbReference type="ARBA" id="ARBA00005622"/>
    </source>
</evidence>
<dbReference type="InterPro" id="IPR000801">
    <property type="entry name" value="Esterase-like"/>
</dbReference>
<gene>
    <name evidence="3" type="ORF">ACFQBM_07615</name>
</gene>
<evidence type="ECO:0000313" key="3">
    <source>
        <dbReference type="EMBL" id="MFC6633140.1"/>
    </source>
</evidence>
<name>A0ABW1YKD0_9GAMM</name>
<accession>A0ABW1YKD0</accession>
<dbReference type="Proteomes" id="UP001596425">
    <property type="component" value="Unassembled WGS sequence"/>
</dbReference>
<dbReference type="RefSeq" id="WP_226864593.1">
    <property type="nucleotide sequence ID" value="NZ_JACZFR010000006.1"/>
</dbReference>
<dbReference type="InterPro" id="IPR052558">
    <property type="entry name" value="Siderophore_Hydrolase_D"/>
</dbReference>
<dbReference type="Pfam" id="PF00756">
    <property type="entry name" value="Esterase"/>
    <property type="match status" value="1"/>
</dbReference>
<dbReference type="PANTHER" id="PTHR40841">
    <property type="entry name" value="SIDEROPHORE TRIACETYLFUSARININE C ESTERASE"/>
    <property type="match status" value="1"/>
</dbReference>
<dbReference type="EMBL" id="JBHSVR010000001">
    <property type="protein sequence ID" value="MFC6633140.1"/>
    <property type="molecule type" value="Genomic_DNA"/>
</dbReference>
<dbReference type="SUPFAM" id="SSF53474">
    <property type="entry name" value="alpha/beta-Hydrolases"/>
    <property type="match status" value="1"/>
</dbReference>
<comment type="caution">
    <text evidence="3">The sequence shown here is derived from an EMBL/GenBank/DDBJ whole genome shotgun (WGS) entry which is preliminary data.</text>
</comment>
<comment type="similarity">
    <text evidence="1">Belongs to the esterase D family.</text>
</comment>
<evidence type="ECO:0000313" key="4">
    <source>
        <dbReference type="Proteomes" id="UP001596425"/>
    </source>
</evidence>
<dbReference type="Gene3D" id="3.40.50.1820">
    <property type="entry name" value="alpha/beta hydrolase"/>
    <property type="match status" value="1"/>
</dbReference>
<keyword evidence="4" id="KW-1185">Reference proteome</keyword>